<dbReference type="OrthoDB" id="1706016at2"/>
<comment type="caution">
    <text evidence="2">The sequence shown here is derived from an EMBL/GenBank/DDBJ whole genome shotgun (WGS) entry which is preliminary data.</text>
</comment>
<reference evidence="2 3" key="1">
    <citation type="submission" date="2019-03" db="EMBL/GenBank/DDBJ databases">
        <title>Genomic Encyclopedia of Type Strains, Phase III (KMG-III): the genomes of soil and plant-associated and newly described type strains.</title>
        <authorList>
            <person name="Whitman W."/>
        </authorList>
    </citation>
    <scope>NUCLEOTIDE SEQUENCE [LARGE SCALE GENOMIC DNA]</scope>
    <source>
        <strain evidence="2 3">LMG 29544</strain>
    </source>
</reference>
<feature type="domain" description="N-acetyltransferase" evidence="1">
    <location>
        <begin position="133"/>
        <end position="267"/>
    </location>
</feature>
<evidence type="ECO:0000313" key="2">
    <source>
        <dbReference type="EMBL" id="TDY54750.1"/>
    </source>
</evidence>
<dbReference type="CDD" id="cd04301">
    <property type="entry name" value="NAT_SF"/>
    <property type="match status" value="1"/>
</dbReference>
<sequence length="267" mass="29488">MQASKPEVIESVFQYISMWKVLSGDRPGADLSDQPGLSMCWAHSEFPFWNAIFVTDTLADSKILVSRLREAADYMRARRHSGLVYICEDHLGNTAQQDLDAIIANARLEFVMDIFGMAGEMLPFDATLLESPLTFRRVSDEAALQTYGEINAEGYGFSLEAGREGLAGSRFWKSTAYSFIGYEDGKPVSTAAAIVNGGRIYLALVATRPHAQRKGYGLATVRHALQQAWQATGLTRAVLHASPAGLPVYLRAGFHRTTRFLTYRPAN</sequence>
<organism evidence="2 3">
    <name type="scientific">Paraburkholderia rhizosphaerae</name>
    <dbReference type="NCBI Taxonomy" id="480658"/>
    <lineage>
        <taxon>Bacteria</taxon>
        <taxon>Pseudomonadati</taxon>
        <taxon>Pseudomonadota</taxon>
        <taxon>Betaproteobacteria</taxon>
        <taxon>Burkholderiales</taxon>
        <taxon>Burkholderiaceae</taxon>
        <taxon>Paraburkholderia</taxon>
    </lineage>
</organism>
<evidence type="ECO:0000259" key="1">
    <source>
        <dbReference type="PROSITE" id="PS51186"/>
    </source>
</evidence>
<gene>
    <name evidence="2" type="ORF">BX592_101206</name>
</gene>
<dbReference type="GO" id="GO:0016747">
    <property type="term" value="F:acyltransferase activity, transferring groups other than amino-acyl groups"/>
    <property type="evidence" value="ECO:0007669"/>
    <property type="project" value="InterPro"/>
</dbReference>
<protein>
    <submittedName>
        <fullName evidence="2">Acetyltransferase (GNAT) family protein</fullName>
    </submittedName>
</protein>
<dbReference type="Pfam" id="PF00583">
    <property type="entry name" value="Acetyltransf_1"/>
    <property type="match status" value="1"/>
</dbReference>
<dbReference type="InterPro" id="IPR016181">
    <property type="entry name" value="Acyl_CoA_acyltransferase"/>
</dbReference>
<dbReference type="InterPro" id="IPR000182">
    <property type="entry name" value="GNAT_dom"/>
</dbReference>
<keyword evidence="3" id="KW-1185">Reference proteome</keyword>
<dbReference type="EMBL" id="SORE01000001">
    <property type="protein sequence ID" value="TDY54750.1"/>
    <property type="molecule type" value="Genomic_DNA"/>
</dbReference>
<evidence type="ECO:0000313" key="3">
    <source>
        <dbReference type="Proteomes" id="UP000295509"/>
    </source>
</evidence>
<dbReference type="Proteomes" id="UP000295509">
    <property type="component" value="Unassembled WGS sequence"/>
</dbReference>
<dbReference type="SUPFAM" id="SSF55729">
    <property type="entry name" value="Acyl-CoA N-acyltransferases (Nat)"/>
    <property type="match status" value="1"/>
</dbReference>
<keyword evidence="2" id="KW-0808">Transferase</keyword>
<proteinExistence type="predicted"/>
<accession>A0A4R8M0W5</accession>
<dbReference type="AlphaFoldDB" id="A0A4R8M0W5"/>
<dbReference type="PROSITE" id="PS51186">
    <property type="entry name" value="GNAT"/>
    <property type="match status" value="1"/>
</dbReference>
<name>A0A4R8M0W5_9BURK</name>
<dbReference type="Gene3D" id="3.40.630.30">
    <property type="match status" value="1"/>
</dbReference>